<keyword evidence="10" id="KW-0732">Signal</keyword>
<dbReference type="EC" id="2.3.2.2" evidence="9"/>
<proteinExistence type="inferred from homology"/>
<protein>
    <recommendedName>
        <fullName evidence="9">Glutathione hydrolase proenzyme</fullName>
        <ecNumber evidence="9">2.3.2.2</ecNumber>
        <ecNumber evidence="9">3.4.19.13</ecNumber>
    </recommendedName>
    <component>
        <recommendedName>
            <fullName evidence="9">Glutathione hydrolase large chain</fullName>
        </recommendedName>
    </component>
    <component>
        <recommendedName>
            <fullName evidence="9">Glutathione hydrolase small chain</fullName>
        </recommendedName>
    </component>
</protein>
<evidence type="ECO:0000256" key="4">
    <source>
        <dbReference type="ARBA" id="ARBA00022679"/>
    </source>
</evidence>
<dbReference type="NCBIfam" id="TIGR00066">
    <property type="entry name" value="g_glut_trans"/>
    <property type="match status" value="1"/>
</dbReference>
<name>A0ABR6X7M3_9BURK</name>
<evidence type="ECO:0000256" key="6">
    <source>
        <dbReference type="ARBA" id="ARBA00023145"/>
    </source>
</evidence>
<keyword evidence="7 9" id="KW-0012">Acyltransferase</keyword>
<dbReference type="EMBL" id="JACOFW010000015">
    <property type="protein sequence ID" value="MBC3808366.1"/>
    <property type="molecule type" value="Genomic_DNA"/>
</dbReference>
<dbReference type="InterPro" id="IPR029055">
    <property type="entry name" value="Ntn_hydrolases_N"/>
</dbReference>
<dbReference type="PANTHER" id="PTHR43199">
    <property type="entry name" value="GLUTATHIONE HYDROLASE"/>
    <property type="match status" value="1"/>
</dbReference>
<sequence>MSPQHKRISLVLLASFGFSNLSAHAGTKTPMANGIGGAVATINETASQSALKILNQGGNAIDAAVAAAATLGVTDPFSCGIGGGGFMLIYLAKEKRFVVLDHRETAPASVRPDMFTENGKAIEWEDAVSSGRSVGVPGTVRAWDDALKRYGSMQFKQVLAPAIQTAEQGFKITPIFHHLNSGAAKKFGLYSSSSALYLHEGKPLPVGYAFKNPDLAKTYKILAQRGANAFYRGNIADALLNTVNNPPVHGNAKVRPGNMTQADLLNYEVRTRLPLHSTYRGYDLYALGVPSSGGVTVALALNLLENFDTQKMSRQQLEHLYLEASRLAFADRNAYIGDPEFVDVPLAGLLSKDYSKQRAQQIRLDQAASRTHAALPGDPYQFQQDPSIPLRPRAFAGSASAVVKEESNHTTHLTVSDKEGNIVAYTYTIEDWGGNGMVVPGYGFLLNNELSDFDFTAPHPNIPEAGKRPRSSIAPVIAFKDGKPVFTVGSPGGSTIITTVLQTIVNHIDLKMDMLRALASPRMSERNLTTTQVEPNFIGGAQASGLARFGHQWNIDKSDAEIGAANAITFNPDGTVTAISEPTRHGVGSALVQKKAH</sequence>
<comment type="caution">
    <text evidence="11">The sequence shown here is derived from an EMBL/GenBank/DDBJ whole genome shotgun (WGS) entry which is preliminary data.</text>
</comment>
<keyword evidence="6 9" id="KW-0865">Zymogen</keyword>
<dbReference type="PANTHER" id="PTHR43199:SF1">
    <property type="entry name" value="GLUTATHIONE HYDROLASE PROENZYME"/>
    <property type="match status" value="1"/>
</dbReference>
<feature type="chain" id="PRO_5046618660" description="Glutathione hydrolase proenzyme" evidence="10">
    <location>
        <begin position="26"/>
        <end position="597"/>
    </location>
</feature>
<evidence type="ECO:0000313" key="11">
    <source>
        <dbReference type="EMBL" id="MBC3808366.1"/>
    </source>
</evidence>
<feature type="signal peptide" evidence="10">
    <location>
        <begin position="1"/>
        <end position="25"/>
    </location>
</feature>
<keyword evidence="4 9" id="KW-0808">Transferase</keyword>
<comment type="catalytic activity">
    <reaction evidence="2 9">
        <text>glutathione + H2O = L-cysteinylglycine + L-glutamate</text>
        <dbReference type="Rhea" id="RHEA:28807"/>
        <dbReference type="ChEBI" id="CHEBI:15377"/>
        <dbReference type="ChEBI" id="CHEBI:29985"/>
        <dbReference type="ChEBI" id="CHEBI:57925"/>
        <dbReference type="ChEBI" id="CHEBI:61694"/>
        <dbReference type="EC" id="3.4.19.13"/>
    </reaction>
</comment>
<dbReference type="PRINTS" id="PR01210">
    <property type="entry name" value="GGTRANSPTASE"/>
</dbReference>
<keyword evidence="5 9" id="KW-0378">Hydrolase</keyword>
<evidence type="ECO:0000256" key="1">
    <source>
        <dbReference type="ARBA" id="ARBA00001049"/>
    </source>
</evidence>
<dbReference type="GO" id="GO:0103068">
    <property type="term" value="F:leukotriene C4 gamma-glutamyl transferase activity"/>
    <property type="evidence" value="ECO:0007669"/>
    <property type="project" value="UniProtKB-EC"/>
</dbReference>
<comment type="catalytic activity">
    <reaction evidence="8 9">
        <text>an N-terminal (5-L-glutamyl)-[peptide] + an alpha-amino acid = 5-L-glutamyl amino acid + an N-terminal L-alpha-aminoacyl-[peptide]</text>
        <dbReference type="Rhea" id="RHEA:23904"/>
        <dbReference type="Rhea" id="RHEA-COMP:9780"/>
        <dbReference type="Rhea" id="RHEA-COMP:9795"/>
        <dbReference type="ChEBI" id="CHEBI:77644"/>
        <dbReference type="ChEBI" id="CHEBI:78597"/>
        <dbReference type="ChEBI" id="CHEBI:78599"/>
        <dbReference type="ChEBI" id="CHEBI:78608"/>
        <dbReference type="EC" id="2.3.2.2"/>
    </reaction>
</comment>
<evidence type="ECO:0000256" key="8">
    <source>
        <dbReference type="ARBA" id="ARBA00047417"/>
    </source>
</evidence>
<comment type="PTM">
    <text evidence="9">Cleaved by autocatalysis into a large and a small subunit.</text>
</comment>
<gene>
    <name evidence="11" type="primary">ggt</name>
    <name evidence="11" type="ORF">H8K52_13515</name>
</gene>
<accession>A0ABR6X7M3</accession>
<reference evidence="11 12" key="1">
    <citation type="submission" date="2020-08" db="EMBL/GenBank/DDBJ databases">
        <title>Novel species isolated from subtropical streams in China.</title>
        <authorList>
            <person name="Lu H."/>
        </authorList>
    </citation>
    <scope>NUCLEOTIDE SEQUENCE [LARGE SCALE GENOMIC DNA]</scope>
    <source>
        <strain evidence="11 12">KACC 16656</strain>
    </source>
</reference>
<dbReference type="Pfam" id="PF01019">
    <property type="entry name" value="G_glu_transpept"/>
    <property type="match status" value="1"/>
</dbReference>
<evidence type="ECO:0000313" key="12">
    <source>
        <dbReference type="Proteomes" id="UP000648257"/>
    </source>
</evidence>
<dbReference type="InterPro" id="IPR000101">
    <property type="entry name" value="GGT_peptidase"/>
</dbReference>
<dbReference type="EC" id="3.4.19.13" evidence="9"/>
<dbReference type="Gene3D" id="1.10.246.130">
    <property type="match status" value="1"/>
</dbReference>
<evidence type="ECO:0000256" key="9">
    <source>
        <dbReference type="RuleBase" id="RU368036"/>
    </source>
</evidence>
<evidence type="ECO:0000256" key="10">
    <source>
        <dbReference type="SAM" id="SignalP"/>
    </source>
</evidence>
<comment type="subunit">
    <text evidence="9">This enzyme consists of two polypeptide chains, which are synthesized in precursor form from a single polypeptide.</text>
</comment>
<dbReference type="InterPro" id="IPR043137">
    <property type="entry name" value="GGT_ssub_C"/>
</dbReference>
<dbReference type="InterPro" id="IPR051792">
    <property type="entry name" value="GGT_bact"/>
</dbReference>
<dbReference type="Proteomes" id="UP000648257">
    <property type="component" value="Unassembled WGS sequence"/>
</dbReference>
<dbReference type="Gene3D" id="3.60.20.40">
    <property type="match status" value="1"/>
</dbReference>
<dbReference type="InterPro" id="IPR043138">
    <property type="entry name" value="GGT_lsub"/>
</dbReference>
<comment type="pathway">
    <text evidence="9">Sulfur metabolism; glutathione metabolism.</text>
</comment>
<dbReference type="RefSeq" id="WP_186923439.1">
    <property type="nucleotide sequence ID" value="NZ_JACOFW010000015.1"/>
</dbReference>
<evidence type="ECO:0000256" key="5">
    <source>
        <dbReference type="ARBA" id="ARBA00022801"/>
    </source>
</evidence>
<evidence type="ECO:0000256" key="7">
    <source>
        <dbReference type="ARBA" id="ARBA00023315"/>
    </source>
</evidence>
<evidence type="ECO:0000256" key="2">
    <source>
        <dbReference type="ARBA" id="ARBA00001089"/>
    </source>
</evidence>
<comment type="similarity">
    <text evidence="3 9">Belongs to the gamma-glutamyltransferase family.</text>
</comment>
<dbReference type="SUPFAM" id="SSF56235">
    <property type="entry name" value="N-terminal nucleophile aminohydrolases (Ntn hydrolases)"/>
    <property type="match status" value="1"/>
</dbReference>
<organism evidence="11 12">
    <name type="scientific">Undibacterium seohonense</name>
    <dbReference type="NCBI Taxonomy" id="1344950"/>
    <lineage>
        <taxon>Bacteria</taxon>
        <taxon>Pseudomonadati</taxon>
        <taxon>Pseudomonadota</taxon>
        <taxon>Betaproteobacteria</taxon>
        <taxon>Burkholderiales</taxon>
        <taxon>Oxalobacteraceae</taxon>
        <taxon>Undibacterium</taxon>
    </lineage>
</organism>
<keyword evidence="12" id="KW-1185">Reference proteome</keyword>
<evidence type="ECO:0000256" key="3">
    <source>
        <dbReference type="ARBA" id="ARBA00009381"/>
    </source>
</evidence>
<comment type="catalytic activity">
    <reaction evidence="1 9">
        <text>an S-substituted glutathione + H2O = an S-substituted L-cysteinylglycine + L-glutamate</text>
        <dbReference type="Rhea" id="RHEA:59468"/>
        <dbReference type="ChEBI" id="CHEBI:15377"/>
        <dbReference type="ChEBI" id="CHEBI:29985"/>
        <dbReference type="ChEBI" id="CHEBI:90779"/>
        <dbReference type="ChEBI" id="CHEBI:143103"/>
        <dbReference type="EC" id="3.4.19.13"/>
    </reaction>
</comment>
<keyword evidence="9" id="KW-0317">Glutathione biosynthesis</keyword>